<dbReference type="EMBL" id="CP031517">
    <property type="protein sequence ID" value="QOS39405.1"/>
    <property type="molecule type" value="Genomic_DNA"/>
</dbReference>
<gene>
    <name evidence="1" type="ORF">DYE49_02610</name>
</gene>
<dbReference type="KEGG" id="trc:DYE49_02610"/>
<organism evidence="1 2">
    <name type="scientific">Treponema rectale</name>
    <dbReference type="NCBI Taxonomy" id="744512"/>
    <lineage>
        <taxon>Bacteria</taxon>
        <taxon>Pseudomonadati</taxon>
        <taxon>Spirochaetota</taxon>
        <taxon>Spirochaetia</taxon>
        <taxon>Spirochaetales</taxon>
        <taxon>Treponemataceae</taxon>
        <taxon>Treponema</taxon>
    </lineage>
</organism>
<protein>
    <submittedName>
        <fullName evidence="1">ATP-binding protein</fullName>
    </submittedName>
</protein>
<name>A0A7M1XK80_9SPIR</name>
<dbReference type="SUPFAM" id="SSF52540">
    <property type="entry name" value="P-loop containing nucleoside triphosphate hydrolases"/>
    <property type="match status" value="1"/>
</dbReference>
<evidence type="ECO:0000313" key="1">
    <source>
        <dbReference type="EMBL" id="QOS39405.1"/>
    </source>
</evidence>
<reference evidence="1 2" key="1">
    <citation type="submission" date="2018-08" db="EMBL/GenBank/DDBJ databases">
        <title>The first complete genome of Treponema rectale (CHPAT), a commensal spirochete of the bovine rectum.</title>
        <authorList>
            <person name="Staton G.J."/>
            <person name="Clegg S.R."/>
            <person name="Carter S.D."/>
            <person name="Radford A.D."/>
            <person name="Darby A."/>
            <person name="Hall N."/>
            <person name="Birtles R.J."/>
            <person name="Evans N.J."/>
        </authorList>
    </citation>
    <scope>NUCLEOTIDE SEQUENCE [LARGE SCALE GENOMIC DNA]</scope>
    <source>
        <strain evidence="1 2">CHPA</strain>
    </source>
</reference>
<keyword evidence="1" id="KW-0067">ATP-binding</keyword>
<proteinExistence type="predicted"/>
<dbReference type="Proteomes" id="UP000593591">
    <property type="component" value="Chromosome"/>
</dbReference>
<sequence>MFFSDNSVFRITEIKLSNIKNVTSGSIEFAESCQLYKADDGEIDYRSIHDVLGIYGQNGSGKTAVIHTISLLKDIVMGKSFFDDNKFNFFVKRNSALGYINYTFLLIEKDTKYTLNYAIELEPVLKDNQNVIGIQLKSETFLLEDITHHMKYPVISINAESDDVNSLFSKDADFTAAKIISARQNSNDFINKVSALLASRQNDYQNHKSFLFDDNTLETLKESALESAKILGEKIKKLKLQITYNIYCYDTDNDALTTIGVGTILGTAKVENNEETITSGVFPIGINGPFEILTKHKKVYANFVDQINIVVNGFIPGFHAEYREVGLPHLSSDGKDEVIAIEMVRTDKDLNLPIMSESNGVRKLINLSSAIICVFNNPSAFLVVDEFDSGVFENLLGQILSVLDNSAKGQILFTSHNLRPLEVLNYKSIYFTTVNSENRYVKLHNVKTTNNVRDFYYRALKVGGQSEELSDETEASQISASLYKGGELFKKVIPYVQ</sequence>
<dbReference type="PANTHER" id="PTHR40396:SF1">
    <property type="entry name" value="ATPASE AAA-TYPE CORE DOMAIN-CONTAINING PROTEIN"/>
    <property type="match status" value="1"/>
</dbReference>
<evidence type="ECO:0000313" key="2">
    <source>
        <dbReference type="Proteomes" id="UP000593591"/>
    </source>
</evidence>
<dbReference type="AlphaFoldDB" id="A0A7M1XK80"/>
<accession>A0A7M1XK80</accession>
<dbReference type="GO" id="GO:0005524">
    <property type="term" value="F:ATP binding"/>
    <property type="evidence" value="ECO:0007669"/>
    <property type="project" value="UniProtKB-KW"/>
</dbReference>
<dbReference type="Gene3D" id="3.40.50.300">
    <property type="entry name" value="P-loop containing nucleotide triphosphate hydrolases"/>
    <property type="match status" value="1"/>
</dbReference>
<dbReference type="PANTHER" id="PTHR40396">
    <property type="entry name" value="ATPASE-LIKE PROTEIN"/>
    <property type="match status" value="1"/>
</dbReference>
<keyword evidence="1" id="KW-0547">Nucleotide-binding</keyword>
<dbReference type="InterPro" id="IPR027417">
    <property type="entry name" value="P-loop_NTPase"/>
</dbReference>